<reference evidence="2" key="1">
    <citation type="journal article" date="2015" name="Nature">
        <title>Complex archaea that bridge the gap between prokaryotes and eukaryotes.</title>
        <authorList>
            <person name="Spang A."/>
            <person name="Saw J.H."/>
            <person name="Jorgensen S.L."/>
            <person name="Zaremba-Niedzwiedzka K."/>
            <person name="Martijn J."/>
            <person name="Lind A.E."/>
            <person name="van Eijk R."/>
            <person name="Schleper C."/>
            <person name="Guy L."/>
            <person name="Ettema T.J."/>
        </authorList>
    </citation>
    <scope>NUCLEOTIDE SEQUENCE</scope>
</reference>
<proteinExistence type="predicted"/>
<comment type="caution">
    <text evidence="2">The sequence shown here is derived from an EMBL/GenBank/DDBJ whole genome shotgun (WGS) entry which is preliminary data.</text>
</comment>
<feature type="region of interest" description="Disordered" evidence="1">
    <location>
        <begin position="1"/>
        <end position="29"/>
    </location>
</feature>
<protein>
    <submittedName>
        <fullName evidence="2">Uncharacterized protein</fullName>
    </submittedName>
</protein>
<feature type="non-terminal residue" evidence="2">
    <location>
        <position position="65"/>
    </location>
</feature>
<dbReference type="EMBL" id="LAZR01007690">
    <property type="protein sequence ID" value="KKM83588.1"/>
    <property type="molecule type" value="Genomic_DNA"/>
</dbReference>
<sequence length="65" mass="7555">MSNFEIITPNKAETNLDDIPGPSINQTIDGVESPVELSKTDQMIKTKTYHYSEEWWNAKKKQIWD</sequence>
<name>A0A0F9KNQ3_9ZZZZ</name>
<dbReference type="AlphaFoldDB" id="A0A0F9KNQ3"/>
<gene>
    <name evidence="2" type="ORF">LCGC14_1307860</name>
</gene>
<accession>A0A0F9KNQ3</accession>
<evidence type="ECO:0000313" key="2">
    <source>
        <dbReference type="EMBL" id="KKM83588.1"/>
    </source>
</evidence>
<evidence type="ECO:0000256" key="1">
    <source>
        <dbReference type="SAM" id="MobiDB-lite"/>
    </source>
</evidence>
<organism evidence="2">
    <name type="scientific">marine sediment metagenome</name>
    <dbReference type="NCBI Taxonomy" id="412755"/>
    <lineage>
        <taxon>unclassified sequences</taxon>
        <taxon>metagenomes</taxon>
        <taxon>ecological metagenomes</taxon>
    </lineage>
</organism>